<dbReference type="AlphaFoldDB" id="A0AAW0X0X7"/>
<reference evidence="2 3" key="1">
    <citation type="journal article" date="2024" name="BMC Genomics">
        <title>Genome assembly of redclaw crayfish (Cherax quadricarinatus) provides insights into its immune adaptation and hypoxia tolerance.</title>
        <authorList>
            <person name="Liu Z."/>
            <person name="Zheng J."/>
            <person name="Li H."/>
            <person name="Fang K."/>
            <person name="Wang S."/>
            <person name="He J."/>
            <person name="Zhou D."/>
            <person name="Weng S."/>
            <person name="Chi M."/>
            <person name="Gu Z."/>
            <person name="He J."/>
            <person name="Li F."/>
            <person name="Wang M."/>
        </authorList>
    </citation>
    <scope>NUCLEOTIDE SEQUENCE [LARGE SCALE GENOMIC DNA]</scope>
    <source>
        <strain evidence="2">ZL_2023a</strain>
    </source>
</reference>
<evidence type="ECO:0000256" key="1">
    <source>
        <dbReference type="SAM" id="MobiDB-lite"/>
    </source>
</evidence>
<keyword evidence="3" id="KW-1185">Reference proteome</keyword>
<evidence type="ECO:0000313" key="3">
    <source>
        <dbReference type="Proteomes" id="UP001445076"/>
    </source>
</evidence>
<accession>A0AAW0X0X7</accession>
<feature type="compositionally biased region" description="Low complexity" evidence="1">
    <location>
        <begin position="69"/>
        <end position="80"/>
    </location>
</feature>
<dbReference type="Proteomes" id="UP001445076">
    <property type="component" value="Unassembled WGS sequence"/>
</dbReference>
<dbReference type="EMBL" id="JARKIK010000060">
    <property type="protein sequence ID" value="KAK8731669.1"/>
    <property type="molecule type" value="Genomic_DNA"/>
</dbReference>
<feature type="compositionally biased region" description="Polar residues" evidence="1">
    <location>
        <begin position="146"/>
        <end position="156"/>
    </location>
</feature>
<feature type="compositionally biased region" description="Low complexity" evidence="1">
    <location>
        <begin position="157"/>
        <end position="181"/>
    </location>
</feature>
<comment type="caution">
    <text evidence="2">The sequence shown here is derived from an EMBL/GenBank/DDBJ whole genome shotgun (WGS) entry which is preliminary data.</text>
</comment>
<gene>
    <name evidence="2" type="ORF">OTU49_007418</name>
</gene>
<name>A0AAW0X0X7_CHEQU</name>
<sequence>MVAVPSRDSDNSSGHSTPEVHHRGVVSSHPQGAGGGLDPTRPHSQALDNPLYANLEHMQDKTKPPVPPRGSTGSNRSSRSSLDEGPIYQNRISVVPSYEVTPSENTYQNYPSDRPNGHRRESSENMNGDGSTHQPDITDGVPGSRQPYSEYSSRTMSLPQGSSLPPGSSVSVTTSSGPIPSHRYSATFDRQGLSESSSEGDVPVSTNKKEKEKKGSVFKFFGRRKGAQV</sequence>
<feature type="compositionally biased region" description="Polar residues" evidence="1">
    <location>
        <begin position="124"/>
        <end position="135"/>
    </location>
</feature>
<feature type="compositionally biased region" description="Polar residues" evidence="1">
    <location>
        <begin position="100"/>
        <end position="111"/>
    </location>
</feature>
<proteinExistence type="predicted"/>
<organism evidence="2 3">
    <name type="scientific">Cherax quadricarinatus</name>
    <name type="common">Australian red claw crayfish</name>
    <dbReference type="NCBI Taxonomy" id="27406"/>
    <lineage>
        <taxon>Eukaryota</taxon>
        <taxon>Metazoa</taxon>
        <taxon>Ecdysozoa</taxon>
        <taxon>Arthropoda</taxon>
        <taxon>Crustacea</taxon>
        <taxon>Multicrustacea</taxon>
        <taxon>Malacostraca</taxon>
        <taxon>Eumalacostraca</taxon>
        <taxon>Eucarida</taxon>
        <taxon>Decapoda</taxon>
        <taxon>Pleocyemata</taxon>
        <taxon>Astacidea</taxon>
        <taxon>Parastacoidea</taxon>
        <taxon>Parastacidae</taxon>
        <taxon>Cherax</taxon>
    </lineage>
</organism>
<feature type="region of interest" description="Disordered" evidence="1">
    <location>
        <begin position="1"/>
        <end position="229"/>
    </location>
</feature>
<evidence type="ECO:0000313" key="2">
    <source>
        <dbReference type="EMBL" id="KAK8731669.1"/>
    </source>
</evidence>
<protein>
    <submittedName>
        <fullName evidence="2">Uncharacterized protein</fullName>
    </submittedName>
</protein>